<comment type="caution">
    <text evidence="1">The sequence shown here is derived from an EMBL/GenBank/DDBJ whole genome shotgun (WGS) entry which is preliminary data.</text>
</comment>
<gene>
    <name evidence="1" type="ORF">ACFQ4Y_14695</name>
</gene>
<dbReference type="EMBL" id="JBHTNU010000018">
    <property type="protein sequence ID" value="MFD1428154.1"/>
    <property type="molecule type" value="Genomic_DNA"/>
</dbReference>
<reference evidence="2" key="1">
    <citation type="journal article" date="2019" name="Int. J. Syst. Evol. Microbiol.">
        <title>The Global Catalogue of Microorganisms (GCM) 10K type strain sequencing project: providing services to taxonomists for standard genome sequencing and annotation.</title>
        <authorList>
            <consortium name="The Broad Institute Genomics Platform"/>
            <consortium name="The Broad Institute Genome Sequencing Center for Infectious Disease"/>
            <person name="Wu L."/>
            <person name="Ma J."/>
        </authorList>
    </citation>
    <scope>NUCLEOTIDE SEQUENCE [LARGE SCALE GENOMIC DNA]</scope>
    <source>
        <strain evidence="2">S1</strain>
    </source>
</reference>
<organism evidence="1 2">
    <name type="scientific">Kroppenstedtia sanguinis</name>
    <dbReference type="NCBI Taxonomy" id="1380684"/>
    <lineage>
        <taxon>Bacteria</taxon>
        <taxon>Bacillati</taxon>
        <taxon>Bacillota</taxon>
        <taxon>Bacilli</taxon>
        <taxon>Bacillales</taxon>
        <taxon>Thermoactinomycetaceae</taxon>
        <taxon>Kroppenstedtia</taxon>
    </lineage>
</organism>
<dbReference type="Proteomes" id="UP001597282">
    <property type="component" value="Unassembled WGS sequence"/>
</dbReference>
<proteinExistence type="predicted"/>
<evidence type="ECO:0000313" key="2">
    <source>
        <dbReference type="Proteomes" id="UP001597282"/>
    </source>
</evidence>
<sequence>MPYGCKATFALWALQFEIKDAPQALQSKGAEALDEGSHPTNLKGGAFRGNLFPVLLPQGFDLPDGQIWSGPFSLPCRMATVAWVNTISPPKIWLINTLDPSQKTSLISYGRDFN</sequence>
<accession>A0ABW4CDX4</accession>
<name>A0ABW4CDX4_9BACL</name>
<evidence type="ECO:0000313" key="1">
    <source>
        <dbReference type="EMBL" id="MFD1428154.1"/>
    </source>
</evidence>
<protein>
    <submittedName>
        <fullName evidence="1">Uncharacterized protein</fullName>
    </submittedName>
</protein>
<keyword evidence="2" id="KW-1185">Reference proteome</keyword>